<dbReference type="Proteomes" id="UP001589738">
    <property type="component" value="Unassembled WGS sequence"/>
</dbReference>
<dbReference type="PANTHER" id="PTHR40053">
    <property type="entry name" value="SPORULATION-CONTROL PROTEIN SPO0M"/>
    <property type="match status" value="1"/>
</dbReference>
<dbReference type="RefSeq" id="WP_119708694.1">
    <property type="nucleotide sequence ID" value="NZ_JBHLUU010000122.1"/>
</dbReference>
<dbReference type="PANTHER" id="PTHR40053:SF1">
    <property type="entry name" value="SPORULATION-CONTROL PROTEIN SPO0M"/>
    <property type="match status" value="1"/>
</dbReference>
<comment type="caution">
    <text evidence="1">The sequence shown here is derived from an EMBL/GenBank/DDBJ whole genome shotgun (WGS) entry which is preliminary data.</text>
</comment>
<protein>
    <submittedName>
        <fullName evidence="1">Sporulation protein</fullName>
    </submittedName>
</protein>
<dbReference type="EMBL" id="JBHLUU010000122">
    <property type="protein sequence ID" value="MFC0477487.1"/>
    <property type="molecule type" value="Genomic_DNA"/>
</dbReference>
<sequence length="128" mass="14813">MILRKYMSLLGIGSATIDLKLDHTKFQPGECVTGHFHIQGGTIEQQLKRIECDLVMKNEEENQEVIIESSTIYTTQMIESQEQNQLNFRFTLPDKLEKSSSTIKYRFKTKMIFDAGVKSEDQDLIHIQ</sequence>
<gene>
    <name evidence="1" type="ORF">ACFFHF_20055</name>
</gene>
<evidence type="ECO:0000313" key="2">
    <source>
        <dbReference type="Proteomes" id="UP001589738"/>
    </source>
</evidence>
<name>A0ABV6KW02_9BACI</name>
<dbReference type="Pfam" id="PF07070">
    <property type="entry name" value="Spo0M"/>
    <property type="match status" value="1"/>
</dbReference>
<accession>A0ABV6KW02</accession>
<organism evidence="1 2">
    <name type="scientific">Robertmurraya beringensis</name>
    <dbReference type="NCBI Taxonomy" id="641660"/>
    <lineage>
        <taxon>Bacteria</taxon>
        <taxon>Bacillati</taxon>
        <taxon>Bacillota</taxon>
        <taxon>Bacilli</taxon>
        <taxon>Bacillales</taxon>
        <taxon>Bacillaceae</taxon>
        <taxon>Robertmurraya</taxon>
    </lineage>
</organism>
<evidence type="ECO:0000313" key="1">
    <source>
        <dbReference type="EMBL" id="MFC0477487.1"/>
    </source>
</evidence>
<dbReference type="InterPro" id="IPR009776">
    <property type="entry name" value="Spore_0_M"/>
</dbReference>
<reference evidence="1 2" key="1">
    <citation type="submission" date="2024-09" db="EMBL/GenBank/DDBJ databases">
        <authorList>
            <person name="Sun Q."/>
            <person name="Mori K."/>
        </authorList>
    </citation>
    <scope>NUCLEOTIDE SEQUENCE [LARGE SCALE GENOMIC DNA]</scope>
    <source>
        <strain evidence="1 2">CGMCC 1.9126</strain>
    </source>
</reference>
<proteinExistence type="predicted"/>
<keyword evidence="2" id="KW-1185">Reference proteome</keyword>